<accession>A0A1X0RLY9</accession>
<evidence type="ECO:0000313" key="2">
    <source>
        <dbReference type="Proteomes" id="UP000242381"/>
    </source>
</evidence>
<protein>
    <submittedName>
        <fullName evidence="1">Uncharacterized protein</fullName>
    </submittedName>
</protein>
<name>A0A1X0RLY9_RHIZD</name>
<reference evidence="1 2" key="1">
    <citation type="journal article" date="2016" name="Proc. Natl. Acad. Sci. U.S.A.">
        <title>Lipid metabolic changes in an early divergent fungus govern the establishment of a mutualistic symbiosis with endobacteria.</title>
        <authorList>
            <person name="Lastovetsky O.A."/>
            <person name="Gaspar M.L."/>
            <person name="Mondo S.J."/>
            <person name="LaButti K.M."/>
            <person name="Sandor L."/>
            <person name="Grigoriev I.V."/>
            <person name="Henry S.A."/>
            <person name="Pawlowska T.E."/>
        </authorList>
    </citation>
    <scope>NUCLEOTIDE SEQUENCE [LARGE SCALE GENOMIC DNA]</scope>
    <source>
        <strain evidence="1 2">ATCC 11559</strain>
    </source>
</reference>
<dbReference type="AlphaFoldDB" id="A0A1X0RLY9"/>
<dbReference type="VEuPathDB" id="FungiDB:BCV72DRAFT_218731"/>
<dbReference type="EMBL" id="KV921571">
    <property type="protein sequence ID" value="ORE13069.1"/>
    <property type="molecule type" value="Genomic_DNA"/>
</dbReference>
<gene>
    <name evidence="1" type="ORF">BCV71DRAFT_279292</name>
</gene>
<organism evidence="1 2">
    <name type="scientific">Rhizopus microsporus</name>
    <dbReference type="NCBI Taxonomy" id="58291"/>
    <lineage>
        <taxon>Eukaryota</taxon>
        <taxon>Fungi</taxon>
        <taxon>Fungi incertae sedis</taxon>
        <taxon>Mucoromycota</taxon>
        <taxon>Mucoromycotina</taxon>
        <taxon>Mucoromycetes</taxon>
        <taxon>Mucorales</taxon>
        <taxon>Mucorineae</taxon>
        <taxon>Rhizopodaceae</taxon>
        <taxon>Rhizopus</taxon>
    </lineage>
</organism>
<dbReference type="Proteomes" id="UP000242381">
    <property type="component" value="Unassembled WGS sequence"/>
</dbReference>
<sequence>MCSCIWGCIYFYDDEVKSSNPGEANLLIFKGIQMTLSKKCLVIKIDEYRTSIVCNSCHGELQKIYEPENALICNYRKRKRMLLKERKSRLNCLGSDKKVLCKSSECVERRNPDLESRREYSKKYPFNIDKLYFF</sequence>
<proteinExistence type="predicted"/>
<evidence type="ECO:0000313" key="1">
    <source>
        <dbReference type="EMBL" id="ORE13069.1"/>
    </source>
</evidence>